<evidence type="ECO:0000313" key="2">
    <source>
        <dbReference type="EMBL" id="GAA1588173.1"/>
    </source>
</evidence>
<reference evidence="3" key="1">
    <citation type="journal article" date="2019" name="Int. J. Syst. Evol. Microbiol.">
        <title>The Global Catalogue of Microorganisms (GCM) 10K type strain sequencing project: providing services to taxonomists for standard genome sequencing and annotation.</title>
        <authorList>
            <consortium name="The Broad Institute Genomics Platform"/>
            <consortium name="The Broad Institute Genome Sequencing Center for Infectious Disease"/>
            <person name="Wu L."/>
            <person name="Ma J."/>
        </authorList>
    </citation>
    <scope>NUCLEOTIDE SEQUENCE [LARGE SCALE GENOMIC DNA]</scope>
    <source>
        <strain evidence="3">JCM 15572</strain>
    </source>
</reference>
<dbReference type="Proteomes" id="UP001501705">
    <property type="component" value="Unassembled WGS sequence"/>
</dbReference>
<comment type="caution">
    <text evidence="2">The sequence shown here is derived from an EMBL/GenBank/DDBJ whole genome shotgun (WGS) entry which is preliminary data.</text>
</comment>
<gene>
    <name evidence="2" type="ORF">GCM10009804_50350</name>
</gene>
<name>A0ABP4PQP7_9ACTN</name>
<organism evidence="2 3">
    <name type="scientific">Kribbella hippodromi</name>
    <dbReference type="NCBI Taxonomy" id="434347"/>
    <lineage>
        <taxon>Bacteria</taxon>
        <taxon>Bacillati</taxon>
        <taxon>Actinomycetota</taxon>
        <taxon>Actinomycetes</taxon>
        <taxon>Propionibacteriales</taxon>
        <taxon>Kribbellaceae</taxon>
        <taxon>Kribbella</taxon>
    </lineage>
</organism>
<proteinExistence type="predicted"/>
<dbReference type="EMBL" id="BAAAPH010000017">
    <property type="protein sequence ID" value="GAA1588173.1"/>
    <property type="molecule type" value="Genomic_DNA"/>
</dbReference>
<protein>
    <submittedName>
        <fullName evidence="2">Uncharacterized protein</fullName>
    </submittedName>
</protein>
<evidence type="ECO:0000256" key="1">
    <source>
        <dbReference type="SAM" id="MobiDB-lite"/>
    </source>
</evidence>
<accession>A0ABP4PQP7</accession>
<keyword evidence="3" id="KW-1185">Reference proteome</keyword>
<sequence length="46" mass="4898">MHRTVGVPDTQGLTVAGRQDTDQIGQTTRNPVPDDYTVADITGTKA</sequence>
<feature type="region of interest" description="Disordered" evidence="1">
    <location>
        <begin position="1"/>
        <end position="46"/>
    </location>
</feature>
<evidence type="ECO:0000313" key="3">
    <source>
        <dbReference type="Proteomes" id="UP001501705"/>
    </source>
</evidence>